<dbReference type="Proteomes" id="UP001516588">
    <property type="component" value="Unassembled WGS sequence"/>
</dbReference>
<protein>
    <submittedName>
        <fullName evidence="1">Flavodoxin family protein</fullName>
    </submittedName>
</protein>
<keyword evidence="2" id="KW-1185">Reference proteome</keyword>
<sequence length="156" mass="17784">MNRFVMTDVTKPEGVHHCMGCFGCFVKTPGKCVIPDACQEQGTKMAHCDEFIIVSECVYGGYSPDLKIQLDRILPYLHADFAIVDGEMHHAMRYDNDPMVRVYFYRSDITEREKDTAKRLLERNSKNLGFSKWEVNFYNSCDEALKAAGLGEEALV</sequence>
<name>A0ABR9QX61_9FIRM</name>
<reference evidence="1 2" key="1">
    <citation type="submission" date="2020-10" db="EMBL/GenBank/DDBJ databases">
        <title>ChiBAC.</title>
        <authorList>
            <person name="Zenner C."/>
            <person name="Hitch T.C.A."/>
            <person name="Clavel T."/>
        </authorList>
    </citation>
    <scope>NUCLEOTIDE SEQUENCE [LARGE SCALE GENOMIC DNA]</scope>
    <source>
        <strain evidence="1 2">DSM 108706</strain>
    </source>
</reference>
<evidence type="ECO:0000313" key="1">
    <source>
        <dbReference type="EMBL" id="MBE5035453.1"/>
    </source>
</evidence>
<dbReference type="EMBL" id="JADCKA010000005">
    <property type="protein sequence ID" value="MBE5035453.1"/>
    <property type="molecule type" value="Genomic_DNA"/>
</dbReference>
<gene>
    <name evidence="1" type="ORF">INF20_04045</name>
</gene>
<dbReference type="InterPro" id="IPR029039">
    <property type="entry name" value="Flavoprotein-like_sf"/>
</dbReference>
<dbReference type="SUPFAM" id="SSF52218">
    <property type="entry name" value="Flavoproteins"/>
    <property type="match status" value="1"/>
</dbReference>
<dbReference type="RefSeq" id="WP_226385100.1">
    <property type="nucleotide sequence ID" value="NZ_JADCKA010000005.1"/>
</dbReference>
<comment type="caution">
    <text evidence="1">The sequence shown here is derived from an EMBL/GenBank/DDBJ whole genome shotgun (WGS) entry which is preliminary data.</text>
</comment>
<evidence type="ECO:0000313" key="2">
    <source>
        <dbReference type="Proteomes" id="UP001516588"/>
    </source>
</evidence>
<accession>A0ABR9QX61</accession>
<dbReference type="Gene3D" id="3.40.50.360">
    <property type="match status" value="1"/>
</dbReference>
<proteinExistence type="predicted"/>
<organism evidence="1 2">
    <name type="scientific">Gallibacter intestinalis</name>
    <dbReference type="NCBI Taxonomy" id="2779356"/>
    <lineage>
        <taxon>Bacteria</taxon>
        <taxon>Bacillati</taxon>
        <taxon>Bacillota</taxon>
        <taxon>Clostridia</taxon>
        <taxon>Eubacteriales</taxon>
        <taxon>Eubacteriaceae</taxon>
        <taxon>Gallibacter</taxon>
    </lineage>
</organism>